<feature type="transmembrane region" description="Helical" evidence="6">
    <location>
        <begin position="363"/>
        <end position="387"/>
    </location>
</feature>
<dbReference type="InterPro" id="IPR018461">
    <property type="entry name" value="Na/H_Antiport_NhaC-like_C"/>
</dbReference>
<feature type="transmembrane region" description="Helical" evidence="6">
    <location>
        <begin position="459"/>
        <end position="480"/>
    </location>
</feature>
<feature type="transmembrane region" description="Helical" evidence="6">
    <location>
        <begin position="419"/>
        <end position="438"/>
    </location>
</feature>
<evidence type="ECO:0000256" key="1">
    <source>
        <dbReference type="ARBA" id="ARBA00004651"/>
    </source>
</evidence>
<dbReference type="GO" id="GO:0005886">
    <property type="term" value="C:plasma membrane"/>
    <property type="evidence" value="ECO:0007669"/>
    <property type="project" value="UniProtKB-SubCell"/>
</dbReference>
<evidence type="ECO:0000256" key="2">
    <source>
        <dbReference type="ARBA" id="ARBA00022475"/>
    </source>
</evidence>
<evidence type="ECO:0000256" key="5">
    <source>
        <dbReference type="ARBA" id="ARBA00023136"/>
    </source>
</evidence>
<keyword evidence="2" id="KW-1003">Cell membrane</keyword>
<protein>
    <submittedName>
        <fullName evidence="8">Na+/H+ antiporter NhaC</fullName>
    </submittedName>
</protein>
<sequence>MRSLYKTLLDPNSVLHKCMSYGLTFLLLLGVIFLTPGKDHLPEGIGTLLIVYILYYTLLTKRILETLIFATMLGIALNTGVGVVDGFKEQLYTTMSNQDFLWIVLMCCFLNVFTKLLGKTGALHAFARLVKRKVKSARQLNMATWLMQFPLFFDDYMTVTIGGSIMAPMYDELDAPREDGAYLIHTLAEPLRVLFPITSWAAFLGGAFASAGLAENGNGMMAFFRSIPFSFYAIVSLIGTFLFAAGYLPRLGGLKTQQKEYYVPIENMEEQVPGKKDGGLLDFFLPIVFLMGVVCYFEFDTVPAMLVVLPVTVGYYLLRNIIQSEDIEECLIAGFADFMSLIILFCVSYMLNDVLVNLGYIDYLANVVQTFVNPNLLPFLVFVVFCISECIMSLNWGLILITFPILIPVSLTVGANPYLVGAAIISAGAFGCNMCYICDYTMLTSSVFGLKPGYHASTCVAYSIIFAAISAVMYLIAGFVF</sequence>
<accession>A0A841R3D0</accession>
<dbReference type="RefSeq" id="WP_159823339.1">
    <property type="nucleotide sequence ID" value="NZ_CAURBC010000007.1"/>
</dbReference>
<dbReference type="AlphaFoldDB" id="A0A841R3D0"/>
<dbReference type="GeneID" id="93486648"/>
<keyword evidence="4 6" id="KW-1133">Transmembrane helix</keyword>
<dbReference type="Pfam" id="PF03553">
    <property type="entry name" value="Na_H_antiporter"/>
    <property type="match status" value="1"/>
</dbReference>
<evidence type="ECO:0000256" key="6">
    <source>
        <dbReference type="SAM" id="Phobius"/>
    </source>
</evidence>
<evidence type="ECO:0000313" key="9">
    <source>
        <dbReference type="Proteomes" id="UP000591941"/>
    </source>
</evidence>
<feature type="transmembrane region" description="Helical" evidence="6">
    <location>
        <begin position="193"/>
        <end position="214"/>
    </location>
</feature>
<dbReference type="PANTHER" id="PTHR43478:SF1">
    <property type="entry name" value="NA+_H+ ANTIPORTER NHAC-LIKE C-TERMINAL DOMAIN-CONTAINING PROTEIN"/>
    <property type="match status" value="1"/>
</dbReference>
<feature type="transmembrane region" description="Helical" evidence="6">
    <location>
        <begin position="330"/>
        <end position="351"/>
    </location>
</feature>
<organism evidence="8 9">
    <name type="scientific">Negativicoccus succinicivorans</name>
    <dbReference type="NCBI Taxonomy" id="620903"/>
    <lineage>
        <taxon>Bacteria</taxon>
        <taxon>Bacillati</taxon>
        <taxon>Bacillota</taxon>
        <taxon>Negativicutes</taxon>
        <taxon>Veillonellales</taxon>
        <taxon>Veillonellaceae</taxon>
        <taxon>Negativicoccus</taxon>
    </lineage>
</organism>
<evidence type="ECO:0000259" key="7">
    <source>
        <dbReference type="Pfam" id="PF03553"/>
    </source>
</evidence>
<feature type="transmembrane region" description="Helical" evidence="6">
    <location>
        <begin position="394"/>
        <end position="413"/>
    </location>
</feature>
<reference evidence="8 9" key="1">
    <citation type="submission" date="2020-08" db="EMBL/GenBank/DDBJ databases">
        <title>Genomic Encyclopedia of Type Strains, Phase IV (KMG-IV): sequencing the most valuable type-strain genomes for metagenomic binning, comparative biology and taxonomic classification.</title>
        <authorList>
            <person name="Goeker M."/>
        </authorList>
    </citation>
    <scope>NUCLEOTIDE SEQUENCE [LARGE SCALE GENOMIC DNA]</scope>
    <source>
        <strain evidence="8 9">DSM 21255</strain>
    </source>
</reference>
<gene>
    <name evidence="8" type="ORF">HNR45_001397</name>
</gene>
<evidence type="ECO:0000256" key="3">
    <source>
        <dbReference type="ARBA" id="ARBA00022692"/>
    </source>
</evidence>
<feature type="transmembrane region" description="Helical" evidence="6">
    <location>
        <begin position="226"/>
        <end position="248"/>
    </location>
</feature>
<dbReference type="Proteomes" id="UP000591941">
    <property type="component" value="Unassembled WGS sequence"/>
</dbReference>
<feature type="transmembrane region" description="Helical" evidence="6">
    <location>
        <begin position="18"/>
        <end position="35"/>
    </location>
</feature>
<dbReference type="OrthoDB" id="9762978at2"/>
<evidence type="ECO:0000313" key="8">
    <source>
        <dbReference type="EMBL" id="MBB6478326.1"/>
    </source>
</evidence>
<name>A0A841R3D0_9FIRM</name>
<comment type="subcellular location">
    <subcellularLocation>
        <location evidence="1">Cell membrane</location>
        <topology evidence="1">Multi-pass membrane protein</topology>
    </subcellularLocation>
</comment>
<comment type="caution">
    <text evidence="8">The sequence shown here is derived from an EMBL/GenBank/DDBJ whole genome shotgun (WGS) entry which is preliminary data.</text>
</comment>
<feature type="transmembrane region" description="Helical" evidence="6">
    <location>
        <begin position="41"/>
        <end position="59"/>
    </location>
</feature>
<keyword evidence="5 6" id="KW-0472">Membrane</keyword>
<evidence type="ECO:0000256" key="4">
    <source>
        <dbReference type="ARBA" id="ARBA00022989"/>
    </source>
</evidence>
<dbReference type="PANTHER" id="PTHR43478">
    <property type="entry name" value="NA+/H+ ANTIPORTER-RELATED"/>
    <property type="match status" value="1"/>
</dbReference>
<keyword evidence="3 6" id="KW-0812">Transmembrane</keyword>
<feature type="domain" description="Na+/H+ antiporter NhaC-like C-terminal" evidence="7">
    <location>
        <begin position="196"/>
        <end position="479"/>
    </location>
</feature>
<feature type="transmembrane region" description="Helical" evidence="6">
    <location>
        <begin position="100"/>
        <end position="118"/>
    </location>
</feature>
<proteinExistence type="predicted"/>
<feature type="transmembrane region" description="Helical" evidence="6">
    <location>
        <begin position="66"/>
        <end position="84"/>
    </location>
</feature>
<dbReference type="EMBL" id="JACHHI010000007">
    <property type="protein sequence ID" value="MBB6478326.1"/>
    <property type="molecule type" value="Genomic_DNA"/>
</dbReference>
<keyword evidence="9" id="KW-1185">Reference proteome</keyword>